<dbReference type="GeneID" id="36552036"/>
<comment type="caution">
    <text evidence="1">The sequence shown here is derived from an EMBL/GenBank/DDBJ whole genome shotgun (WGS) entry which is preliminary data.</text>
</comment>
<sequence>ITYFIPAKKIIRGKELIQVLTYKIFRLYSMPAKIIINYKLVFIKGFWSKFIYYL</sequence>
<proteinExistence type="predicted"/>
<feature type="non-terminal residue" evidence="1">
    <location>
        <position position="1"/>
    </location>
</feature>
<dbReference type="AlphaFoldDB" id="A0A2I2G4Q1"/>
<evidence type="ECO:0000313" key="1">
    <source>
        <dbReference type="EMBL" id="PLB47860.1"/>
    </source>
</evidence>
<gene>
    <name evidence="1" type="ORF">P170DRAFT_359165</name>
</gene>
<keyword evidence="2" id="KW-1185">Reference proteome</keyword>
<dbReference type="Proteomes" id="UP000234275">
    <property type="component" value="Unassembled WGS sequence"/>
</dbReference>
<evidence type="ECO:0000313" key="2">
    <source>
        <dbReference type="Proteomes" id="UP000234275"/>
    </source>
</evidence>
<accession>A0A2I2G4Q1</accession>
<dbReference type="EMBL" id="MSFO01000005">
    <property type="protein sequence ID" value="PLB47860.1"/>
    <property type="molecule type" value="Genomic_DNA"/>
</dbReference>
<organism evidence="1 2">
    <name type="scientific">Aspergillus steynii IBT 23096</name>
    <dbReference type="NCBI Taxonomy" id="1392250"/>
    <lineage>
        <taxon>Eukaryota</taxon>
        <taxon>Fungi</taxon>
        <taxon>Dikarya</taxon>
        <taxon>Ascomycota</taxon>
        <taxon>Pezizomycotina</taxon>
        <taxon>Eurotiomycetes</taxon>
        <taxon>Eurotiomycetidae</taxon>
        <taxon>Eurotiales</taxon>
        <taxon>Aspergillaceae</taxon>
        <taxon>Aspergillus</taxon>
        <taxon>Aspergillus subgen. Circumdati</taxon>
    </lineage>
</organism>
<name>A0A2I2G4Q1_9EURO</name>
<protein>
    <submittedName>
        <fullName evidence="1">Uncharacterized protein</fullName>
    </submittedName>
</protein>
<dbReference type="VEuPathDB" id="FungiDB:P170DRAFT_359165"/>
<reference evidence="1 2" key="1">
    <citation type="submission" date="2016-12" db="EMBL/GenBank/DDBJ databases">
        <title>The genomes of Aspergillus section Nigri reveals drivers in fungal speciation.</title>
        <authorList>
            <consortium name="DOE Joint Genome Institute"/>
            <person name="Vesth T.C."/>
            <person name="Nybo J."/>
            <person name="Theobald S."/>
            <person name="Brandl J."/>
            <person name="Frisvad J.C."/>
            <person name="Nielsen K.F."/>
            <person name="Lyhne E.K."/>
            <person name="Kogle M.E."/>
            <person name="Kuo A."/>
            <person name="Riley R."/>
            <person name="Clum A."/>
            <person name="Nolan M."/>
            <person name="Lipzen A."/>
            <person name="Salamov A."/>
            <person name="Henrissat B."/>
            <person name="Wiebenga A."/>
            <person name="De Vries R.P."/>
            <person name="Grigoriev I.V."/>
            <person name="Mortensen U.H."/>
            <person name="Andersen M.R."/>
            <person name="Baker S.E."/>
        </authorList>
    </citation>
    <scope>NUCLEOTIDE SEQUENCE [LARGE SCALE GENOMIC DNA]</scope>
    <source>
        <strain evidence="1 2">IBT 23096</strain>
    </source>
</reference>
<dbReference type="RefSeq" id="XP_024703162.1">
    <property type="nucleotide sequence ID" value="XM_024844336.1"/>
</dbReference>